<reference evidence="12" key="2">
    <citation type="journal article" date="2023" name="Plants (Basel)">
        <title>Annotation of the Turnera subulata (Passifloraceae) Draft Genome Reveals the S-Locus Evolved after the Divergence of Turneroideae from Passifloroideae in a Stepwise Manner.</title>
        <authorList>
            <person name="Henning P.M."/>
            <person name="Roalson E.H."/>
            <person name="Mir W."/>
            <person name="McCubbin A.G."/>
            <person name="Shore J.S."/>
        </authorList>
    </citation>
    <scope>NUCLEOTIDE SEQUENCE</scope>
    <source>
        <strain evidence="12">F60SS</strain>
    </source>
</reference>
<dbReference type="EC" id="2.3.1.158" evidence="9"/>
<accession>A0A9Q0FSQ8</accession>
<comment type="caution">
    <text evidence="12">The sequence shown here is derived from an EMBL/GenBank/DDBJ whole genome shotgun (WGS) entry which is preliminary data.</text>
</comment>
<evidence type="ECO:0000256" key="2">
    <source>
        <dbReference type="ARBA" id="ARBA00010701"/>
    </source>
</evidence>
<dbReference type="EMBL" id="JAKUCV010004009">
    <property type="protein sequence ID" value="KAJ4836847.1"/>
    <property type="molecule type" value="Genomic_DNA"/>
</dbReference>
<sequence>MPIIRRRKPSNEPTKATQSSDPKTTTIPASEEKEEQEDDDANGKKQKGNSYSKKPATSPKWSCVDNCCWFVGCICLTWWLLLFLYNAMPASFPQYVTEAITGPSPDPPGVKLRKEGLTAKHPVVFVPGIVTAGLELWEGHQCAEGLFRKRLWGGTFGEVYKRPLCWVEHMSLDNETGLDPPGIRVRPVCGLVAADYFAPGYFVWAVLIANLARIGYEEKTMYMASYDWRLSFQNTEVRDQTLSRIKSNIELMVASNGGNKAVIIPHSMGVLYFLHFMKWVEAPAPMGGGGGPDWCAKHIKAVMNIGGPFLGVPKSVGGLFSAEAKDIAVARAIAPGVFENDLFGLPLQHIMRMSRTWDSTMSMIPKGGDTIWGDLDWSPEEGYLPSQRRQKNNDTKKAKEGANGSETSKRNVYYGRMISFGRDVAEAPSSDIERIEFRDAVKGQSVANNTCRDVWTEYHDMGIGGIKAVADYKAYTAESILDLLHFVAPKTMARGSAHFSYGIADNLDDPKYEHYKYWSNPLETRLPNAPEMEIYTLYGVGIQTERAYVYKLSPSAECNIPFQIDTSVNGEDEDSCLKDGVYTVDGDETVPVLTTLLEGRGTQSGAHVDIMGNFALIEDIMRVAAGATGEELGVRFLGWHLSLHYLGLEGTDDTGKQLSRCFSLGTYFLDFLRQELSNSSYTRKWEGSCKAGRKN</sequence>
<dbReference type="FunFam" id="3.40.50.1820:FF:000160">
    <property type="entry name" value="Phospholipid:diacylglycerol acyltransferase 1"/>
    <property type="match status" value="1"/>
</dbReference>
<name>A0A9Q0FSQ8_9ROSI</name>
<dbReference type="GO" id="GO:0016020">
    <property type="term" value="C:membrane"/>
    <property type="evidence" value="ECO:0007669"/>
    <property type="project" value="UniProtKB-SubCell"/>
</dbReference>
<feature type="transmembrane region" description="Helical" evidence="11">
    <location>
        <begin position="63"/>
        <end position="85"/>
    </location>
</feature>
<keyword evidence="6 11" id="KW-0472">Membrane</keyword>
<dbReference type="PANTHER" id="PTHR11440">
    <property type="entry name" value="LECITHIN-CHOLESTEROL ACYLTRANSFERASE-RELATED"/>
    <property type="match status" value="1"/>
</dbReference>
<evidence type="ECO:0000256" key="9">
    <source>
        <dbReference type="ARBA" id="ARBA00066405"/>
    </source>
</evidence>
<evidence type="ECO:0000256" key="4">
    <source>
        <dbReference type="ARBA" id="ARBA00022692"/>
    </source>
</evidence>
<evidence type="ECO:0000313" key="12">
    <source>
        <dbReference type="EMBL" id="KAJ4836847.1"/>
    </source>
</evidence>
<dbReference type="InterPro" id="IPR029058">
    <property type="entry name" value="AB_hydrolase_fold"/>
</dbReference>
<protein>
    <recommendedName>
        <fullName evidence="9">phospholipid:diacylglycerol acyltransferase</fullName>
        <ecNumber evidence="9">2.3.1.158</ecNumber>
    </recommendedName>
</protein>
<evidence type="ECO:0000256" key="3">
    <source>
        <dbReference type="ARBA" id="ARBA00022679"/>
    </source>
</evidence>
<dbReference type="SUPFAM" id="SSF53474">
    <property type="entry name" value="alpha/beta-Hydrolases"/>
    <property type="match status" value="1"/>
</dbReference>
<evidence type="ECO:0000256" key="10">
    <source>
        <dbReference type="SAM" id="MobiDB-lite"/>
    </source>
</evidence>
<keyword evidence="4 11" id="KW-0812">Transmembrane</keyword>
<evidence type="ECO:0000256" key="7">
    <source>
        <dbReference type="ARBA" id="ARBA00023315"/>
    </source>
</evidence>
<comment type="catalytic activity">
    <reaction evidence="8">
        <text>a glycerophospholipid + a 1,2-diacyl-sn-glycerol = a monoacylglycerophospholipid + a triacyl-sn-glycerol</text>
        <dbReference type="Rhea" id="RHEA:14057"/>
        <dbReference type="ChEBI" id="CHEBI:17815"/>
        <dbReference type="ChEBI" id="CHEBI:64615"/>
        <dbReference type="ChEBI" id="CHEBI:136912"/>
        <dbReference type="ChEBI" id="CHEBI:136913"/>
        <dbReference type="EC" id="2.3.1.158"/>
    </reaction>
</comment>
<keyword evidence="3" id="KW-0808">Transferase</keyword>
<dbReference type="OrthoDB" id="190846at2759"/>
<feature type="compositionally biased region" description="Polar residues" evidence="10">
    <location>
        <begin position="11"/>
        <end position="28"/>
    </location>
</feature>
<keyword evidence="7 12" id="KW-0012">Acyltransferase</keyword>
<dbReference type="GO" id="GO:0046027">
    <property type="term" value="F:phospholipid:diacylglycerol acyltransferase activity"/>
    <property type="evidence" value="ECO:0007669"/>
    <property type="project" value="UniProtKB-EC"/>
</dbReference>
<comment type="subcellular location">
    <subcellularLocation>
        <location evidence="1">Membrane</location>
        <topology evidence="1">Single-pass membrane protein</topology>
    </subcellularLocation>
</comment>
<dbReference type="GO" id="GO:0019432">
    <property type="term" value="P:triglyceride biosynthetic process"/>
    <property type="evidence" value="ECO:0007669"/>
    <property type="project" value="UniProtKB-ARBA"/>
</dbReference>
<evidence type="ECO:0000256" key="6">
    <source>
        <dbReference type="ARBA" id="ARBA00023136"/>
    </source>
</evidence>
<dbReference type="GO" id="GO:0008374">
    <property type="term" value="F:O-acyltransferase activity"/>
    <property type="evidence" value="ECO:0007669"/>
    <property type="project" value="InterPro"/>
</dbReference>
<organism evidence="12 13">
    <name type="scientific">Turnera subulata</name>
    <dbReference type="NCBI Taxonomy" id="218843"/>
    <lineage>
        <taxon>Eukaryota</taxon>
        <taxon>Viridiplantae</taxon>
        <taxon>Streptophyta</taxon>
        <taxon>Embryophyta</taxon>
        <taxon>Tracheophyta</taxon>
        <taxon>Spermatophyta</taxon>
        <taxon>Magnoliopsida</taxon>
        <taxon>eudicotyledons</taxon>
        <taxon>Gunneridae</taxon>
        <taxon>Pentapetalae</taxon>
        <taxon>rosids</taxon>
        <taxon>fabids</taxon>
        <taxon>Malpighiales</taxon>
        <taxon>Passifloraceae</taxon>
        <taxon>Turnera</taxon>
    </lineage>
</organism>
<dbReference type="Gene3D" id="3.40.50.1820">
    <property type="entry name" value="alpha/beta hydrolase"/>
    <property type="match status" value="1"/>
</dbReference>
<feature type="region of interest" description="Disordered" evidence="10">
    <location>
        <begin position="382"/>
        <end position="407"/>
    </location>
</feature>
<feature type="compositionally biased region" description="Basic and acidic residues" evidence="10">
    <location>
        <begin position="391"/>
        <end position="400"/>
    </location>
</feature>
<dbReference type="InterPro" id="IPR003386">
    <property type="entry name" value="LACT/PDAT_acylTrfase"/>
</dbReference>
<evidence type="ECO:0000256" key="11">
    <source>
        <dbReference type="SAM" id="Phobius"/>
    </source>
</evidence>
<evidence type="ECO:0000256" key="5">
    <source>
        <dbReference type="ARBA" id="ARBA00022989"/>
    </source>
</evidence>
<feature type="region of interest" description="Disordered" evidence="10">
    <location>
        <begin position="1"/>
        <end position="60"/>
    </location>
</feature>
<evidence type="ECO:0000313" key="13">
    <source>
        <dbReference type="Proteomes" id="UP001141552"/>
    </source>
</evidence>
<evidence type="ECO:0000256" key="8">
    <source>
        <dbReference type="ARBA" id="ARBA00051335"/>
    </source>
</evidence>
<comment type="similarity">
    <text evidence="2">Belongs to the AB hydrolase superfamily. Lipase family.</text>
</comment>
<keyword evidence="5 11" id="KW-1133">Transmembrane helix</keyword>
<evidence type="ECO:0000256" key="1">
    <source>
        <dbReference type="ARBA" id="ARBA00004167"/>
    </source>
</evidence>
<dbReference type="Proteomes" id="UP001141552">
    <property type="component" value="Unassembled WGS sequence"/>
</dbReference>
<dbReference type="AlphaFoldDB" id="A0A9Q0FSQ8"/>
<reference evidence="12" key="1">
    <citation type="submission" date="2022-02" db="EMBL/GenBank/DDBJ databases">
        <authorList>
            <person name="Henning P.M."/>
            <person name="McCubbin A.G."/>
            <person name="Shore J.S."/>
        </authorList>
    </citation>
    <scope>NUCLEOTIDE SEQUENCE</scope>
    <source>
        <strain evidence="12">F60SS</strain>
        <tissue evidence="12">Leaves</tissue>
    </source>
</reference>
<proteinExistence type="inferred from homology"/>
<gene>
    <name evidence="12" type="primary">PDAT1_1</name>
    <name evidence="12" type="ORF">Tsubulata_018476</name>
</gene>
<keyword evidence="13" id="KW-1185">Reference proteome</keyword>
<dbReference type="Pfam" id="PF02450">
    <property type="entry name" value="LCAT"/>
    <property type="match status" value="2"/>
</dbReference>